<feature type="domain" description="Peptidase C1A papain C-terminal" evidence="10">
    <location>
        <begin position="121"/>
        <end position="380"/>
    </location>
</feature>
<feature type="compositionally biased region" description="Basic and acidic residues" evidence="8">
    <location>
        <begin position="427"/>
        <end position="436"/>
    </location>
</feature>
<gene>
    <name evidence="11" type="ORF">SVIM_LOCUS194858</name>
</gene>
<dbReference type="FunFam" id="3.90.70.10:FF:000081">
    <property type="entry name" value="cathepsin B-like protease 2"/>
    <property type="match status" value="1"/>
</dbReference>
<reference evidence="11" key="1">
    <citation type="submission" date="2019-03" db="EMBL/GenBank/DDBJ databases">
        <authorList>
            <person name="Mank J."/>
            <person name="Almeida P."/>
        </authorList>
    </citation>
    <scope>NUCLEOTIDE SEQUENCE</scope>
    <source>
        <strain evidence="11">78183</strain>
    </source>
</reference>
<accession>A0A6N2L938</accession>
<dbReference type="Pfam" id="PF00112">
    <property type="entry name" value="Peptidase_C1"/>
    <property type="match status" value="3"/>
</dbReference>
<dbReference type="Pfam" id="PF08127">
    <property type="entry name" value="Propeptide_C1"/>
    <property type="match status" value="1"/>
</dbReference>
<sequence length="870" mass="97247">MTGPQCHGTLFLLVAALFTFHSQVFAVEPVSKLKLNSRILQDSIVQQVNENPKAGWKATMNPQFSNYSMCPVNNFHDGPMFMLEGVQLPVGEFKYLLGVKPTPKKEQSGVPLVRHPKSMKLPKEFDARTTWPQCSTIGRILGQLLPGHCGSCWAFGAVESLSDRFCIHYGMNLSLSVNDLLACCGWMCGDGCDGGYPIDAWRYFVQSGVVTEECDPYFDDTGCSHPGCEPGYPTPKCERKCADNNKLWAESKHFSVNAYRIDSDPHNIMEEVSRNGPVEVSFTVYEVKTQFILVCQHLMHLIRLLIEDFAHYKSGVYKHITGDVMGGHAVKLIGWGTSDDGEDYWLLANQWNRGWGDDGYFKIKRGANECGIEEDVVAGLPSTRNLVREVAEVDAHEHASAREKRGENFQTTITPSTATLGAHAPHRREDNIDENHSRRRLGIFGRRNPPHAPAEQCVNVENGRRVRRCPCNKSTKKKKKGLIDGGALSGRMYTTEEHEQMETSLCFFPLLLLLLGAIFSFHSPVIAVETVSDLKLNSRILQDSIIKKVNENPKAGWKATMNRHFSNYTVTQFKYLLGVKPTPKEELRGIPVISHPKSLRLPKEFDARTAWPQCNTIGRILGQLLSCFLFFVVFFMGHCGSCWAFGAVESLSDRFCIHYGMNISLSVNDLLSCCGFLCGRGCDGGYTISAWRYFVHHGVVTEECDPYFDDIGCSHPGCEPGYPTPKCARKCVNKNQLWKKSKHYGVKPYRIDSDPNSIMTEIYKNGPVEVAFTVYEDFAHYKSGVYKHITGGMMGGHAVKLIGWGASEDGEAYWLLANQWNRGWGDDGYFKIRRGTNECGIEGDVVAGLPSTRNLVREVVGIDAREDASA</sequence>
<name>A0A6N2L938_SALVM</name>
<evidence type="ECO:0000256" key="4">
    <source>
        <dbReference type="ARBA" id="ARBA00022801"/>
    </source>
</evidence>
<dbReference type="InterPro" id="IPR038765">
    <property type="entry name" value="Papain-like_cys_pep_sf"/>
</dbReference>
<dbReference type="PROSITE" id="PS00639">
    <property type="entry name" value="THIOL_PROTEASE_HIS"/>
    <property type="match status" value="2"/>
</dbReference>
<protein>
    <recommendedName>
        <fullName evidence="10">Peptidase C1A papain C-terminal domain-containing protein</fullName>
    </recommendedName>
</protein>
<evidence type="ECO:0000256" key="7">
    <source>
        <dbReference type="ARBA" id="ARBA00023180"/>
    </source>
</evidence>
<keyword evidence="7" id="KW-0325">Glycoprotein</keyword>
<keyword evidence="2" id="KW-0645">Protease</keyword>
<evidence type="ECO:0000256" key="9">
    <source>
        <dbReference type="SAM" id="SignalP"/>
    </source>
</evidence>
<keyword evidence="4" id="KW-0378">Hydrolase</keyword>
<comment type="similarity">
    <text evidence="1">Belongs to the peptidase C1 family.</text>
</comment>
<evidence type="ECO:0000256" key="5">
    <source>
        <dbReference type="ARBA" id="ARBA00022807"/>
    </source>
</evidence>
<feature type="signal peptide" evidence="9">
    <location>
        <begin position="1"/>
        <end position="26"/>
    </location>
</feature>
<organism evidence="11">
    <name type="scientific">Salix viminalis</name>
    <name type="common">Common osier</name>
    <name type="synonym">Basket willow</name>
    <dbReference type="NCBI Taxonomy" id="40686"/>
    <lineage>
        <taxon>Eukaryota</taxon>
        <taxon>Viridiplantae</taxon>
        <taxon>Streptophyta</taxon>
        <taxon>Embryophyta</taxon>
        <taxon>Tracheophyta</taxon>
        <taxon>Spermatophyta</taxon>
        <taxon>Magnoliopsida</taxon>
        <taxon>eudicotyledons</taxon>
        <taxon>Gunneridae</taxon>
        <taxon>Pentapetalae</taxon>
        <taxon>rosids</taxon>
        <taxon>fabids</taxon>
        <taxon>Malpighiales</taxon>
        <taxon>Salicaceae</taxon>
        <taxon>Saliceae</taxon>
        <taxon>Salix</taxon>
    </lineage>
</organism>
<keyword evidence="6" id="KW-1015">Disulfide bond</keyword>
<evidence type="ECO:0000259" key="10">
    <source>
        <dbReference type="SMART" id="SM00645"/>
    </source>
</evidence>
<evidence type="ECO:0000256" key="6">
    <source>
        <dbReference type="ARBA" id="ARBA00023157"/>
    </source>
</evidence>
<evidence type="ECO:0000256" key="3">
    <source>
        <dbReference type="ARBA" id="ARBA00022729"/>
    </source>
</evidence>
<dbReference type="InterPro" id="IPR012599">
    <property type="entry name" value="Propeptide_C1A"/>
</dbReference>
<dbReference type="InterPro" id="IPR025660">
    <property type="entry name" value="Pept_his_AS"/>
</dbReference>
<feature type="chain" id="PRO_5026912419" description="Peptidase C1A papain C-terminal domain-containing protein" evidence="9">
    <location>
        <begin position="27"/>
        <end position="870"/>
    </location>
</feature>
<dbReference type="InterPro" id="IPR000668">
    <property type="entry name" value="Peptidase_C1A_C"/>
</dbReference>
<dbReference type="EMBL" id="CAADRP010001224">
    <property type="protein sequence ID" value="VFU37233.1"/>
    <property type="molecule type" value="Genomic_DNA"/>
</dbReference>
<evidence type="ECO:0000313" key="11">
    <source>
        <dbReference type="EMBL" id="VFU37233.1"/>
    </source>
</evidence>
<dbReference type="SUPFAM" id="SSF54001">
    <property type="entry name" value="Cysteine proteinases"/>
    <property type="match status" value="2"/>
</dbReference>
<evidence type="ECO:0000256" key="2">
    <source>
        <dbReference type="ARBA" id="ARBA00022670"/>
    </source>
</evidence>
<dbReference type="GO" id="GO:0004197">
    <property type="term" value="F:cysteine-type endopeptidase activity"/>
    <property type="evidence" value="ECO:0007669"/>
    <property type="project" value="InterPro"/>
</dbReference>
<dbReference type="AlphaFoldDB" id="A0A6N2L938"/>
<keyword evidence="5" id="KW-0788">Thiol protease</keyword>
<feature type="region of interest" description="Disordered" evidence="8">
    <location>
        <begin position="414"/>
        <end position="437"/>
    </location>
</feature>
<dbReference type="InterPro" id="IPR013128">
    <property type="entry name" value="Peptidase_C1A"/>
</dbReference>
<keyword evidence="3 9" id="KW-0732">Signal</keyword>
<dbReference type="Gene3D" id="3.90.70.10">
    <property type="entry name" value="Cysteine proteinases"/>
    <property type="match status" value="2"/>
</dbReference>
<dbReference type="GO" id="GO:0006508">
    <property type="term" value="P:proteolysis"/>
    <property type="evidence" value="ECO:0007669"/>
    <property type="project" value="UniProtKB-KW"/>
</dbReference>
<dbReference type="CDD" id="cd02620">
    <property type="entry name" value="Peptidase_C1A_CathepsinB"/>
    <property type="match status" value="2"/>
</dbReference>
<feature type="domain" description="Peptidase C1A papain C-terminal" evidence="10">
    <location>
        <begin position="601"/>
        <end position="849"/>
    </location>
</feature>
<dbReference type="SMART" id="SM00645">
    <property type="entry name" value="Pept_C1"/>
    <property type="match status" value="2"/>
</dbReference>
<dbReference type="PRINTS" id="PR00705">
    <property type="entry name" value="PAPAIN"/>
</dbReference>
<evidence type="ECO:0000256" key="1">
    <source>
        <dbReference type="ARBA" id="ARBA00008455"/>
    </source>
</evidence>
<evidence type="ECO:0000256" key="8">
    <source>
        <dbReference type="SAM" id="MobiDB-lite"/>
    </source>
</evidence>
<dbReference type="PANTHER" id="PTHR12411">
    <property type="entry name" value="CYSTEINE PROTEASE FAMILY C1-RELATED"/>
    <property type="match status" value="1"/>
</dbReference>
<proteinExistence type="inferred from homology"/>